<dbReference type="EMBL" id="AF506531">
    <property type="protein sequence ID" value="AAM27399.1"/>
    <property type="molecule type" value="mRNA"/>
</dbReference>
<accession>Q8MZQ8</accession>
<feature type="non-terminal residue" evidence="1">
    <location>
        <position position="1"/>
    </location>
</feature>
<name>Q8MZQ8_9MUSC</name>
<proteinExistence type="evidence at transcript level"/>
<evidence type="ECO:0000313" key="1">
    <source>
        <dbReference type="EMBL" id="AAM27399.1"/>
    </source>
</evidence>
<organism evidence="1">
    <name type="scientific">Drosophila pachea</name>
    <dbReference type="NCBI Taxonomy" id="103846"/>
    <lineage>
        <taxon>Eukaryota</taxon>
        <taxon>Metazoa</taxon>
        <taxon>Ecdysozoa</taxon>
        <taxon>Arthropoda</taxon>
        <taxon>Hexapoda</taxon>
        <taxon>Insecta</taxon>
        <taxon>Pterygota</taxon>
        <taxon>Neoptera</taxon>
        <taxon>Endopterygota</taxon>
        <taxon>Diptera</taxon>
        <taxon>Brachycera</taxon>
        <taxon>Muscomorpha</taxon>
        <taxon>Ephydroidea</taxon>
        <taxon>Drosophilidae</taxon>
        <taxon>Drosophila</taxon>
    </lineage>
</organism>
<protein>
    <submittedName>
        <fullName evidence="1">Cytochrome P450</fullName>
    </submittedName>
</protein>
<dbReference type="AlphaFoldDB" id="Q8MZQ8"/>
<sequence length="54" mass="6135">MRLGLLQVKLGLVHLLRQTRVVKCEKTMDSICYSGRSPVIASKVDIMLKLHRAE</sequence>
<reference evidence="1" key="1">
    <citation type="submission" date="2002-03" db="EMBL/GenBank/DDBJ databases">
        <title>Isolation of a novel cytochrome P450 from Drosophila pachea.</title>
        <authorList>
            <person name="Azadan R.J."/>
            <person name="Danielson P.B."/>
            <person name="Fogleman J.C."/>
        </authorList>
    </citation>
    <scope>NUCLEOTIDE SEQUENCE</scope>
</reference>